<feature type="transmembrane region" description="Helical" evidence="7">
    <location>
        <begin position="12"/>
        <end position="33"/>
    </location>
</feature>
<dbReference type="PANTHER" id="PTHR30563:SF0">
    <property type="entry name" value="DNA RECOMBINATION PROTEIN RMUC"/>
    <property type="match status" value="1"/>
</dbReference>
<dbReference type="Pfam" id="PF02646">
    <property type="entry name" value="RmuC"/>
    <property type="match status" value="1"/>
</dbReference>
<gene>
    <name evidence="8" type="ORF">DD666_17810</name>
</gene>
<name>A0A356LK65_9BURK</name>
<evidence type="ECO:0000256" key="1">
    <source>
        <dbReference type="ARBA" id="ARBA00003416"/>
    </source>
</evidence>
<evidence type="ECO:0000256" key="4">
    <source>
        <dbReference type="ARBA" id="ARBA00023172"/>
    </source>
</evidence>
<dbReference type="PANTHER" id="PTHR30563">
    <property type="entry name" value="DNA RECOMBINATION PROTEIN RMUC"/>
    <property type="match status" value="1"/>
</dbReference>
<sequence>MNEVVAALQALPLLWMLVAAGAVAGVLLCALFMNYRLATARARAAGLEDLLAERDRLHGQEQQRYEQLQMQYRELDTQKDELAAQLAAAHSDVTHARQQNERHSERLAQFEAQMRELETARNTLEKQHISLQADYAYKAQSLEAMREQFDASREQLGTEFRNLASRIFEEKEQTFSRNSRQSIEGLLQPLREQIDRFQTRVNEVHDQSLQGHSMLRSQIGQLMDMGMKMTHDAQALARALKGDKKALGNWGEMQLESALEAAGLHKGAHFDTQVLFRSEDGRANYPDFIVFLPDGKKIVLDSKVSLVSYEQAVNATEEAARQAFLDAHLRAVRAHIDQLAAKDYTALAGMKSPGFVLMFMPIESAYIEALRHAQNIFQYGYERGVILVSHTTLMPILRTVSYLWMMADSNEQALAIGERASDVYNQVARVAEHLGKLGGTIGTLSTHYNAVVRSFAGNQGLTGKVDRFQSLSAKASKSIPALQPITTEVDVHRLSGMPPATPAGDHDANLDRHPAPLQDALAAGSDAGPSPDGNDSKDKIATPARSDLADPATGDQADQAASRS</sequence>
<dbReference type="AlphaFoldDB" id="A0A356LK65"/>
<evidence type="ECO:0000256" key="3">
    <source>
        <dbReference type="ARBA" id="ARBA00023054"/>
    </source>
</evidence>
<organism evidence="8 9">
    <name type="scientific">Advenella kashmirensis</name>
    <dbReference type="NCBI Taxonomy" id="310575"/>
    <lineage>
        <taxon>Bacteria</taxon>
        <taxon>Pseudomonadati</taxon>
        <taxon>Pseudomonadota</taxon>
        <taxon>Betaproteobacteria</taxon>
        <taxon>Burkholderiales</taxon>
        <taxon>Alcaligenaceae</taxon>
    </lineage>
</organism>
<comment type="function">
    <text evidence="1">Involved in DNA recombination.</text>
</comment>
<evidence type="ECO:0000313" key="9">
    <source>
        <dbReference type="Proteomes" id="UP000264036"/>
    </source>
</evidence>
<keyword evidence="4" id="KW-0233">DNA recombination</keyword>
<dbReference type="EMBL" id="DOEK01000036">
    <property type="protein sequence ID" value="HBP31249.1"/>
    <property type="molecule type" value="Genomic_DNA"/>
</dbReference>
<accession>A0A356LK65</accession>
<dbReference type="Proteomes" id="UP000264036">
    <property type="component" value="Unassembled WGS sequence"/>
</dbReference>
<dbReference type="GO" id="GO:0006310">
    <property type="term" value="P:DNA recombination"/>
    <property type="evidence" value="ECO:0007669"/>
    <property type="project" value="UniProtKB-KW"/>
</dbReference>
<protein>
    <submittedName>
        <fullName evidence="8">DNA recombination protein RmuC</fullName>
    </submittedName>
</protein>
<keyword evidence="7" id="KW-1133">Transmembrane helix</keyword>
<keyword evidence="7" id="KW-0812">Transmembrane</keyword>
<reference evidence="8 9" key="1">
    <citation type="journal article" date="2018" name="Nat. Biotechnol.">
        <title>A standardized bacterial taxonomy based on genome phylogeny substantially revises the tree of life.</title>
        <authorList>
            <person name="Parks D.H."/>
            <person name="Chuvochina M."/>
            <person name="Waite D.W."/>
            <person name="Rinke C."/>
            <person name="Skarshewski A."/>
            <person name="Chaumeil P.A."/>
            <person name="Hugenholtz P."/>
        </authorList>
    </citation>
    <scope>NUCLEOTIDE SEQUENCE [LARGE SCALE GENOMIC DNA]</scope>
    <source>
        <strain evidence="8">UBA10707</strain>
    </source>
</reference>
<keyword evidence="7" id="KW-0472">Membrane</keyword>
<feature type="region of interest" description="Disordered" evidence="6">
    <location>
        <begin position="493"/>
        <end position="564"/>
    </location>
</feature>
<evidence type="ECO:0000256" key="5">
    <source>
        <dbReference type="SAM" id="Coils"/>
    </source>
</evidence>
<evidence type="ECO:0000313" key="8">
    <source>
        <dbReference type="EMBL" id="HBP31249.1"/>
    </source>
</evidence>
<dbReference type="InterPro" id="IPR003798">
    <property type="entry name" value="DNA_recombination_RmuC"/>
</dbReference>
<comment type="caution">
    <text evidence="8">The sequence shown here is derived from an EMBL/GenBank/DDBJ whole genome shotgun (WGS) entry which is preliminary data.</text>
</comment>
<evidence type="ECO:0000256" key="2">
    <source>
        <dbReference type="ARBA" id="ARBA00009840"/>
    </source>
</evidence>
<comment type="similarity">
    <text evidence="2">Belongs to the RmuC family.</text>
</comment>
<keyword evidence="3 5" id="KW-0175">Coiled coil</keyword>
<feature type="compositionally biased region" description="Basic and acidic residues" evidence="6">
    <location>
        <begin position="504"/>
        <end position="514"/>
    </location>
</feature>
<feature type="coiled-coil region" evidence="5">
    <location>
        <begin position="58"/>
        <end position="134"/>
    </location>
</feature>
<evidence type="ECO:0000256" key="6">
    <source>
        <dbReference type="SAM" id="MobiDB-lite"/>
    </source>
</evidence>
<proteinExistence type="inferred from homology"/>
<evidence type="ECO:0000256" key="7">
    <source>
        <dbReference type="SAM" id="Phobius"/>
    </source>
</evidence>